<proteinExistence type="predicted"/>
<evidence type="ECO:0000313" key="3">
    <source>
        <dbReference type="Proteomes" id="UP001595379"/>
    </source>
</evidence>
<keyword evidence="3" id="KW-1185">Reference proteome</keyword>
<accession>A0ABV7A0G8</accession>
<feature type="transmembrane region" description="Helical" evidence="1">
    <location>
        <begin position="41"/>
        <end position="66"/>
    </location>
</feature>
<evidence type="ECO:0000313" key="2">
    <source>
        <dbReference type="EMBL" id="MFC2927276.1"/>
    </source>
</evidence>
<feature type="transmembrane region" description="Helical" evidence="1">
    <location>
        <begin position="12"/>
        <end position="35"/>
    </location>
</feature>
<dbReference type="EMBL" id="JBHRSV010000028">
    <property type="protein sequence ID" value="MFC2927276.1"/>
    <property type="molecule type" value="Genomic_DNA"/>
</dbReference>
<protein>
    <recommendedName>
        <fullName evidence="4">DUF4345 domain-containing protein</fullName>
    </recommendedName>
</protein>
<gene>
    <name evidence="2" type="ORF">ACFOOR_14305</name>
</gene>
<sequence length="137" mass="14331">MRADPLVPVRAGALYFALVFAAGFVLGAFRTLWLAPRVGDFAAVAVELPVMLAVAWLACGAVLRWVNPGQGIEARAIMGLFAFALLMIAELALALTFGVPSVAAWLADLVTAPGLLGLAGQIAFANFPLVRQRPASI</sequence>
<evidence type="ECO:0000256" key="1">
    <source>
        <dbReference type="SAM" id="Phobius"/>
    </source>
</evidence>
<feature type="transmembrane region" description="Helical" evidence="1">
    <location>
        <begin position="105"/>
        <end position="127"/>
    </location>
</feature>
<name>A0ABV7A0G8_9PROT</name>
<dbReference type="RefSeq" id="WP_343163263.1">
    <property type="nucleotide sequence ID" value="NZ_JBHRSV010000028.1"/>
</dbReference>
<keyword evidence="1" id="KW-0472">Membrane</keyword>
<keyword evidence="1" id="KW-1133">Transmembrane helix</keyword>
<evidence type="ECO:0008006" key="4">
    <source>
        <dbReference type="Google" id="ProtNLM"/>
    </source>
</evidence>
<organism evidence="2 3">
    <name type="scientific">Hyphobacterium vulgare</name>
    <dbReference type="NCBI Taxonomy" id="1736751"/>
    <lineage>
        <taxon>Bacteria</taxon>
        <taxon>Pseudomonadati</taxon>
        <taxon>Pseudomonadota</taxon>
        <taxon>Alphaproteobacteria</taxon>
        <taxon>Maricaulales</taxon>
        <taxon>Maricaulaceae</taxon>
        <taxon>Hyphobacterium</taxon>
    </lineage>
</organism>
<keyword evidence="1" id="KW-0812">Transmembrane</keyword>
<dbReference type="Proteomes" id="UP001595379">
    <property type="component" value="Unassembled WGS sequence"/>
</dbReference>
<comment type="caution">
    <text evidence="2">The sequence shown here is derived from an EMBL/GenBank/DDBJ whole genome shotgun (WGS) entry which is preliminary data.</text>
</comment>
<reference evidence="3" key="1">
    <citation type="journal article" date="2019" name="Int. J. Syst. Evol. Microbiol.">
        <title>The Global Catalogue of Microorganisms (GCM) 10K type strain sequencing project: providing services to taxonomists for standard genome sequencing and annotation.</title>
        <authorList>
            <consortium name="The Broad Institute Genomics Platform"/>
            <consortium name="The Broad Institute Genome Sequencing Center for Infectious Disease"/>
            <person name="Wu L."/>
            <person name="Ma J."/>
        </authorList>
    </citation>
    <scope>NUCLEOTIDE SEQUENCE [LARGE SCALE GENOMIC DNA]</scope>
    <source>
        <strain evidence="3">KCTC 52487</strain>
    </source>
</reference>
<feature type="transmembrane region" description="Helical" evidence="1">
    <location>
        <begin position="78"/>
        <end position="99"/>
    </location>
</feature>